<dbReference type="SUPFAM" id="SSF55804">
    <property type="entry name" value="Phoshotransferase/anion transport protein"/>
    <property type="match status" value="1"/>
</dbReference>
<dbReference type="AlphaFoldDB" id="A0A7D6ZXA4"/>
<keyword evidence="4" id="KW-0597">Phosphoprotein</keyword>
<evidence type="ECO:0000313" key="13">
    <source>
        <dbReference type="Proteomes" id="UP000512286"/>
    </source>
</evidence>
<evidence type="ECO:0000256" key="7">
    <source>
        <dbReference type="ARBA" id="ARBA00022777"/>
    </source>
</evidence>
<evidence type="ECO:0000256" key="9">
    <source>
        <dbReference type="ARBA" id="ARBA00041175"/>
    </source>
</evidence>
<dbReference type="InterPro" id="IPR016152">
    <property type="entry name" value="PTrfase/Anion_transptr"/>
</dbReference>
<reference evidence="12 13" key="1">
    <citation type="submission" date="2020-07" db="EMBL/GenBank/DDBJ databases">
        <title>Electron transfer.</title>
        <authorList>
            <person name="Huang L."/>
            <person name="Liu X."/>
            <person name="Zhou S."/>
        </authorList>
    </citation>
    <scope>NUCLEOTIDE SEQUENCE [LARGE SCALE GENOMIC DNA]</scope>
    <source>
        <strain evidence="12 13">Lx1</strain>
    </source>
</reference>
<keyword evidence="6" id="KW-0598">Phosphotransferase system</keyword>
<evidence type="ECO:0000256" key="8">
    <source>
        <dbReference type="ARBA" id="ARBA00037387"/>
    </source>
</evidence>
<keyword evidence="12" id="KW-0762">Sugar transport</keyword>
<dbReference type="CDD" id="cd00211">
    <property type="entry name" value="PTS_IIA_fru"/>
    <property type="match status" value="1"/>
</dbReference>
<dbReference type="Gene3D" id="3.40.930.10">
    <property type="entry name" value="Mannitol-specific EII, Chain A"/>
    <property type="match status" value="1"/>
</dbReference>
<evidence type="ECO:0000256" key="10">
    <source>
        <dbReference type="ARBA" id="ARBA00042072"/>
    </source>
</evidence>
<evidence type="ECO:0000256" key="1">
    <source>
        <dbReference type="ARBA" id="ARBA00004496"/>
    </source>
</evidence>
<keyword evidence="2" id="KW-0813">Transport</keyword>
<comment type="subcellular location">
    <subcellularLocation>
        <location evidence="1">Cytoplasm</location>
    </subcellularLocation>
</comment>
<dbReference type="GO" id="GO:0005737">
    <property type="term" value="C:cytoplasm"/>
    <property type="evidence" value="ECO:0007669"/>
    <property type="project" value="UniProtKB-SubCell"/>
</dbReference>
<evidence type="ECO:0000256" key="5">
    <source>
        <dbReference type="ARBA" id="ARBA00022679"/>
    </source>
</evidence>
<evidence type="ECO:0000313" key="12">
    <source>
        <dbReference type="EMBL" id="QLY82133.1"/>
    </source>
</evidence>
<organism evidence="12 13">
    <name type="scientific">Clostridium intestinale</name>
    <dbReference type="NCBI Taxonomy" id="36845"/>
    <lineage>
        <taxon>Bacteria</taxon>
        <taxon>Bacillati</taxon>
        <taxon>Bacillota</taxon>
        <taxon>Clostridia</taxon>
        <taxon>Eubacteriales</taxon>
        <taxon>Clostridiaceae</taxon>
        <taxon>Clostridium</taxon>
    </lineage>
</organism>
<keyword evidence="7" id="KW-0418">Kinase</keyword>
<evidence type="ECO:0000256" key="3">
    <source>
        <dbReference type="ARBA" id="ARBA00022490"/>
    </source>
</evidence>
<evidence type="ECO:0000256" key="6">
    <source>
        <dbReference type="ARBA" id="ARBA00022683"/>
    </source>
</evidence>
<sequence>MLSELIDSEVINLDVECINWMDAIKKGTELLLNKDYIEKSYEEAIIDNFIKLGPYMVIAPGIVLSHARHEQGVKRLSLSIITLKNPINFGSEMNDPVKLIITLAAIDDKSHMKALEELMGLFMNTEDLNSLMMEKDKEKILMLLNKYSNKAM</sequence>
<evidence type="ECO:0000259" key="11">
    <source>
        <dbReference type="PROSITE" id="PS51094"/>
    </source>
</evidence>
<evidence type="ECO:0000256" key="2">
    <source>
        <dbReference type="ARBA" id="ARBA00022448"/>
    </source>
</evidence>
<dbReference type="InterPro" id="IPR002178">
    <property type="entry name" value="PTS_EIIA_type-2_dom"/>
</dbReference>
<dbReference type="GO" id="GO:0009401">
    <property type="term" value="P:phosphoenolpyruvate-dependent sugar phosphotransferase system"/>
    <property type="evidence" value="ECO:0007669"/>
    <property type="project" value="UniProtKB-KW"/>
</dbReference>
<keyword evidence="5" id="KW-0808">Transferase</keyword>
<dbReference type="EMBL" id="CP059378">
    <property type="protein sequence ID" value="QLY82133.1"/>
    <property type="molecule type" value="Genomic_DNA"/>
</dbReference>
<dbReference type="Proteomes" id="UP000512286">
    <property type="component" value="Chromosome"/>
</dbReference>
<accession>A0A7D6ZXA4</accession>
<protein>
    <recommendedName>
        <fullName evidence="9">Ascorbate-specific PTS system EIIA component</fullName>
    </recommendedName>
    <alternativeName>
        <fullName evidence="10">Ascorbate-specific phosphotransferase enzyme IIA component</fullName>
    </alternativeName>
</protein>
<evidence type="ECO:0000256" key="4">
    <source>
        <dbReference type="ARBA" id="ARBA00022553"/>
    </source>
</evidence>
<dbReference type="Pfam" id="PF00359">
    <property type="entry name" value="PTS_EIIA_2"/>
    <property type="match status" value="1"/>
</dbReference>
<feature type="domain" description="PTS EIIA type-2" evidence="11">
    <location>
        <begin position="4"/>
        <end position="147"/>
    </location>
</feature>
<dbReference type="PROSITE" id="PS51094">
    <property type="entry name" value="PTS_EIIA_TYPE_2"/>
    <property type="match status" value="1"/>
</dbReference>
<dbReference type="InterPro" id="IPR051351">
    <property type="entry name" value="Ascorbate-PTS_EIIA_comp"/>
</dbReference>
<dbReference type="PANTHER" id="PTHR36203:SF1">
    <property type="entry name" value="ASCORBATE-SPECIFIC PTS SYSTEM EIIA COMPONENT"/>
    <property type="match status" value="1"/>
</dbReference>
<dbReference type="KEGG" id="cint:HZF06_11260"/>
<dbReference type="RefSeq" id="WP_181603567.1">
    <property type="nucleotide sequence ID" value="NZ_CP059378.1"/>
</dbReference>
<proteinExistence type="predicted"/>
<keyword evidence="3" id="KW-0963">Cytoplasm</keyword>
<dbReference type="PANTHER" id="PTHR36203">
    <property type="entry name" value="ASCORBATE-SPECIFIC PTS SYSTEM EIIA COMPONENT"/>
    <property type="match status" value="1"/>
</dbReference>
<comment type="function">
    <text evidence="8">The phosphoenolpyruvate-dependent sugar phosphotransferase system (sugar PTS), a major carbohydrate active transport system, catalyzes the phosphorylation of incoming sugar substrates concomitantly with their translocation across the cell membrane. The enzyme II UlaABC PTS system is involved in ascorbate transport.</text>
</comment>
<dbReference type="GO" id="GO:0016301">
    <property type="term" value="F:kinase activity"/>
    <property type="evidence" value="ECO:0007669"/>
    <property type="project" value="UniProtKB-KW"/>
</dbReference>
<name>A0A7D6ZXA4_9CLOT</name>
<gene>
    <name evidence="12" type="ORF">HZF06_11260</name>
</gene>